<sequence>MVKNFINIFHVLIIAGVLFSFSGCGYKADPVYAPSDNQQKTQQQ</sequence>
<organism evidence="1 2">
    <name type="scientific">Aliarcobacter trophiarum LMG 25534</name>
    <dbReference type="NCBI Taxonomy" id="1032241"/>
    <lineage>
        <taxon>Bacteria</taxon>
        <taxon>Pseudomonadati</taxon>
        <taxon>Campylobacterota</taxon>
        <taxon>Epsilonproteobacteria</taxon>
        <taxon>Campylobacterales</taxon>
        <taxon>Arcobacteraceae</taxon>
        <taxon>Aliarcobacter</taxon>
    </lineage>
</organism>
<dbReference type="AlphaFoldDB" id="A0AAD0QJF7"/>
<proteinExistence type="predicted"/>
<name>A0AAD0QJF7_9BACT</name>
<dbReference type="Proteomes" id="UP000254504">
    <property type="component" value="Chromosome"/>
</dbReference>
<gene>
    <name evidence="1" type="ORF">ATR_0909</name>
</gene>
<evidence type="ECO:0008006" key="3">
    <source>
        <dbReference type="Google" id="ProtNLM"/>
    </source>
</evidence>
<dbReference type="PROSITE" id="PS51257">
    <property type="entry name" value="PROKAR_LIPOPROTEIN"/>
    <property type="match status" value="1"/>
</dbReference>
<dbReference type="EMBL" id="CP031367">
    <property type="protein sequence ID" value="AXK48775.1"/>
    <property type="molecule type" value="Genomic_DNA"/>
</dbReference>
<evidence type="ECO:0000313" key="2">
    <source>
        <dbReference type="Proteomes" id="UP000254504"/>
    </source>
</evidence>
<reference evidence="1 2" key="1">
    <citation type="submission" date="2018-07" db="EMBL/GenBank/DDBJ databases">
        <title>Complete genome of the Arcobacter trophiarum type strain LMG 25534.</title>
        <authorList>
            <person name="Miller W.G."/>
            <person name="Yee E."/>
        </authorList>
    </citation>
    <scope>NUCLEOTIDE SEQUENCE [LARGE SCALE GENOMIC DNA]</scope>
    <source>
        <strain evidence="1 2">LMG 25534</strain>
    </source>
</reference>
<evidence type="ECO:0000313" key="1">
    <source>
        <dbReference type="EMBL" id="AXK48775.1"/>
    </source>
</evidence>
<accession>A0AAD0QJF7</accession>
<dbReference type="KEGG" id="atp:ATR_0909"/>
<protein>
    <recommendedName>
        <fullName evidence="3">Lipoprotein</fullName>
    </recommendedName>
</protein>